<sequence>MSLPEPQLSKEQLQEILTSAFGEGVPIVDAVTSDGVVVRYQVNERNSRPGGTLSGPTMMMLADTAAWVAIMSRVGPELLAVTTSLTINFLRKPSISDLVAEASLDKLGRKLGVVSVRLYSEGTRDLVATASVTYARPS</sequence>
<dbReference type="SUPFAM" id="SSF54637">
    <property type="entry name" value="Thioesterase/thiol ester dehydrase-isomerase"/>
    <property type="match status" value="1"/>
</dbReference>
<dbReference type="PANTHER" id="PTHR43240">
    <property type="entry name" value="1,4-DIHYDROXY-2-NAPHTHOYL-COA THIOESTERASE 1"/>
    <property type="match status" value="1"/>
</dbReference>
<dbReference type="CDD" id="cd03443">
    <property type="entry name" value="PaaI_thioesterase"/>
    <property type="match status" value="1"/>
</dbReference>
<dbReference type="AlphaFoldDB" id="A0A6J6X3T0"/>
<evidence type="ECO:0000313" key="3">
    <source>
        <dbReference type="EMBL" id="CAB4790353.1"/>
    </source>
</evidence>
<keyword evidence="1" id="KW-0378">Hydrolase</keyword>
<protein>
    <submittedName>
        <fullName evidence="3">Unannotated protein</fullName>
    </submittedName>
</protein>
<dbReference type="Pfam" id="PF03061">
    <property type="entry name" value="4HBT"/>
    <property type="match status" value="1"/>
</dbReference>
<dbReference type="PANTHER" id="PTHR43240:SF10">
    <property type="entry name" value="BLL4964 PROTEIN"/>
    <property type="match status" value="1"/>
</dbReference>
<dbReference type="EMBL" id="CAFAAB010000141">
    <property type="protein sequence ID" value="CAB4790353.1"/>
    <property type="molecule type" value="Genomic_DNA"/>
</dbReference>
<dbReference type="NCBIfam" id="TIGR00369">
    <property type="entry name" value="unchar_dom_1"/>
    <property type="match status" value="1"/>
</dbReference>
<organism evidence="3">
    <name type="scientific">freshwater metagenome</name>
    <dbReference type="NCBI Taxonomy" id="449393"/>
    <lineage>
        <taxon>unclassified sequences</taxon>
        <taxon>metagenomes</taxon>
        <taxon>ecological metagenomes</taxon>
    </lineage>
</organism>
<evidence type="ECO:0000256" key="1">
    <source>
        <dbReference type="ARBA" id="ARBA00022801"/>
    </source>
</evidence>
<feature type="domain" description="Thioesterase" evidence="2">
    <location>
        <begin position="50"/>
        <end position="125"/>
    </location>
</feature>
<reference evidence="3" key="1">
    <citation type="submission" date="2020-05" db="EMBL/GenBank/DDBJ databases">
        <authorList>
            <person name="Chiriac C."/>
            <person name="Salcher M."/>
            <person name="Ghai R."/>
            <person name="Kavagutti S V."/>
        </authorList>
    </citation>
    <scope>NUCLEOTIDE SEQUENCE</scope>
</reference>
<accession>A0A6J6X3T0</accession>
<dbReference type="InterPro" id="IPR003736">
    <property type="entry name" value="PAAI_dom"/>
</dbReference>
<dbReference type="Gene3D" id="3.10.129.10">
    <property type="entry name" value="Hotdog Thioesterase"/>
    <property type="match status" value="1"/>
</dbReference>
<dbReference type="InterPro" id="IPR006683">
    <property type="entry name" value="Thioestr_dom"/>
</dbReference>
<dbReference type="GO" id="GO:0005829">
    <property type="term" value="C:cytosol"/>
    <property type="evidence" value="ECO:0007669"/>
    <property type="project" value="TreeGrafter"/>
</dbReference>
<dbReference type="InterPro" id="IPR029069">
    <property type="entry name" value="HotDog_dom_sf"/>
</dbReference>
<gene>
    <name evidence="3" type="ORF">UFOPK2958_01130</name>
</gene>
<evidence type="ECO:0000259" key="2">
    <source>
        <dbReference type="Pfam" id="PF03061"/>
    </source>
</evidence>
<proteinExistence type="predicted"/>
<dbReference type="GO" id="GO:0061522">
    <property type="term" value="F:1,4-dihydroxy-2-naphthoyl-CoA thioesterase activity"/>
    <property type="evidence" value="ECO:0007669"/>
    <property type="project" value="TreeGrafter"/>
</dbReference>
<name>A0A6J6X3T0_9ZZZZ</name>